<dbReference type="InterPro" id="IPR050902">
    <property type="entry name" value="ABC_Transporter_SBP"/>
</dbReference>
<gene>
    <name evidence="6" type="ORF">ACFOLH_00415</name>
</gene>
<dbReference type="PROSITE" id="PS51318">
    <property type="entry name" value="TAT"/>
    <property type="match status" value="1"/>
</dbReference>
<sequence>MTARTSARPPRRTLLAAAGTGLALALAACGGASDDAAAGGSTAGTTTGSTTESTTGSTSEATAGGTDAAFPVTVTSGQEPDTTEVTIDAAPASIVSISPSATEMLYAVGAGDQVVAVDSFSYFPEEAPVTDLSGFEPNVEAILGYAPDLVIASSDPGDLVSALEAAGVPTLLLPSALDIDESYDQIERVGAATGHVEEAAALTEEMAADIEAAVASVPEGEALTYYHELDPSFFTASGDTFIGEVYGLFGLENIADETGEAYPQLSQEFIVEADPDVVFVTSGDFSSTPEEIAARPGWEGITAVEDGDVVVVDADVASRWGPRVVDFVETVAAELPEVRE</sequence>
<dbReference type="InterPro" id="IPR002491">
    <property type="entry name" value="ABC_transptr_periplasmic_BD"/>
</dbReference>
<accession>A0ABV7WAI2</accession>
<comment type="caution">
    <text evidence="6">The sequence shown here is derived from an EMBL/GenBank/DDBJ whole genome shotgun (WGS) entry which is preliminary data.</text>
</comment>
<protein>
    <submittedName>
        <fullName evidence="6">ABC transporter substrate-binding protein</fullName>
    </submittedName>
</protein>
<feature type="signal peptide" evidence="4">
    <location>
        <begin position="1"/>
        <end position="27"/>
    </location>
</feature>
<proteinExistence type="inferred from homology"/>
<feature type="chain" id="PRO_5046438059" evidence="4">
    <location>
        <begin position="28"/>
        <end position="340"/>
    </location>
</feature>
<feature type="domain" description="Fe/B12 periplasmic-binding" evidence="5">
    <location>
        <begin position="93"/>
        <end position="340"/>
    </location>
</feature>
<reference evidence="7" key="1">
    <citation type="journal article" date="2019" name="Int. J. Syst. Evol. Microbiol.">
        <title>The Global Catalogue of Microorganisms (GCM) 10K type strain sequencing project: providing services to taxonomists for standard genome sequencing and annotation.</title>
        <authorList>
            <consortium name="The Broad Institute Genomics Platform"/>
            <consortium name="The Broad Institute Genome Sequencing Center for Infectious Disease"/>
            <person name="Wu L."/>
            <person name="Ma J."/>
        </authorList>
    </citation>
    <scope>NUCLEOTIDE SEQUENCE [LARGE SCALE GENOMIC DNA]</scope>
    <source>
        <strain evidence="7">NCAIM B.02333</strain>
    </source>
</reference>
<evidence type="ECO:0000256" key="1">
    <source>
        <dbReference type="ARBA" id="ARBA00008814"/>
    </source>
</evidence>
<dbReference type="Pfam" id="PF01497">
    <property type="entry name" value="Peripla_BP_2"/>
    <property type="match status" value="1"/>
</dbReference>
<dbReference type="PROSITE" id="PS51257">
    <property type="entry name" value="PROKAR_LIPOPROTEIN"/>
    <property type="match status" value="1"/>
</dbReference>
<organism evidence="6 7">
    <name type="scientific">Aquipuribacter hungaricus</name>
    <dbReference type="NCBI Taxonomy" id="545624"/>
    <lineage>
        <taxon>Bacteria</taxon>
        <taxon>Bacillati</taxon>
        <taxon>Actinomycetota</taxon>
        <taxon>Actinomycetes</taxon>
        <taxon>Micrococcales</taxon>
        <taxon>Intrasporangiaceae</taxon>
        <taxon>Aquipuribacter</taxon>
    </lineage>
</organism>
<name>A0ABV7WAI2_9MICO</name>
<keyword evidence="2 4" id="KW-0732">Signal</keyword>
<feature type="region of interest" description="Disordered" evidence="3">
    <location>
        <begin position="35"/>
        <end position="71"/>
    </location>
</feature>
<evidence type="ECO:0000256" key="4">
    <source>
        <dbReference type="SAM" id="SignalP"/>
    </source>
</evidence>
<dbReference type="Gene3D" id="3.40.50.1980">
    <property type="entry name" value="Nitrogenase molybdenum iron protein domain"/>
    <property type="match status" value="2"/>
</dbReference>
<comment type="similarity">
    <text evidence="1">Belongs to the bacterial solute-binding protein 8 family.</text>
</comment>
<dbReference type="RefSeq" id="WP_340293949.1">
    <property type="nucleotide sequence ID" value="NZ_JBBEOI010000129.1"/>
</dbReference>
<evidence type="ECO:0000256" key="2">
    <source>
        <dbReference type="ARBA" id="ARBA00022729"/>
    </source>
</evidence>
<dbReference type="PROSITE" id="PS50983">
    <property type="entry name" value="FE_B12_PBP"/>
    <property type="match status" value="1"/>
</dbReference>
<evidence type="ECO:0000313" key="6">
    <source>
        <dbReference type="EMBL" id="MFC3686799.1"/>
    </source>
</evidence>
<dbReference type="InterPro" id="IPR006311">
    <property type="entry name" value="TAT_signal"/>
</dbReference>
<feature type="compositionally biased region" description="Low complexity" evidence="3">
    <location>
        <begin position="35"/>
        <end position="69"/>
    </location>
</feature>
<dbReference type="PANTHER" id="PTHR30535">
    <property type="entry name" value="VITAMIN B12-BINDING PROTEIN"/>
    <property type="match status" value="1"/>
</dbReference>
<dbReference type="CDD" id="cd01143">
    <property type="entry name" value="YvrC"/>
    <property type="match status" value="1"/>
</dbReference>
<keyword evidence="7" id="KW-1185">Reference proteome</keyword>
<dbReference type="EMBL" id="JBHRWW010000001">
    <property type="protein sequence ID" value="MFC3686799.1"/>
    <property type="molecule type" value="Genomic_DNA"/>
</dbReference>
<evidence type="ECO:0000256" key="3">
    <source>
        <dbReference type="SAM" id="MobiDB-lite"/>
    </source>
</evidence>
<dbReference type="InterPro" id="IPR054828">
    <property type="entry name" value="Vit_B12_bind_prot"/>
</dbReference>
<dbReference type="SUPFAM" id="SSF53807">
    <property type="entry name" value="Helical backbone' metal receptor"/>
    <property type="match status" value="1"/>
</dbReference>
<dbReference type="PANTHER" id="PTHR30535:SF34">
    <property type="entry name" value="MOLYBDATE-BINDING PROTEIN MOLA"/>
    <property type="match status" value="1"/>
</dbReference>
<evidence type="ECO:0000313" key="7">
    <source>
        <dbReference type="Proteomes" id="UP001595685"/>
    </source>
</evidence>
<dbReference type="NCBIfam" id="NF038402">
    <property type="entry name" value="TroA_like"/>
    <property type="match status" value="1"/>
</dbReference>
<evidence type="ECO:0000259" key="5">
    <source>
        <dbReference type="PROSITE" id="PS50983"/>
    </source>
</evidence>
<dbReference type="Proteomes" id="UP001595685">
    <property type="component" value="Unassembled WGS sequence"/>
</dbReference>